<protein>
    <submittedName>
        <fullName evidence="1">Uncharacterized protein</fullName>
    </submittedName>
</protein>
<evidence type="ECO:0000313" key="2">
    <source>
        <dbReference type="Proteomes" id="UP000591948"/>
    </source>
</evidence>
<dbReference type="EMBL" id="BLRY01000015">
    <property type="protein sequence ID" value="GFP27098.1"/>
    <property type="molecule type" value="Genomic_DNA"/>
</dbReference>
<dbReference type="AlphaFoldDB" id="A0A6V8QCX2"/>
<evidence type="ECO:0000313" key="1">
    <source>
        <dbReference type="EMBL" id="GFP27098.1"/>
    </source>
</evidence>
<proteinExistence type="predicted"/>
<reference evidence="1 2" key="1">
    <citation type="journal article" date="2020" name="Front. Microbiol.">
        <title>Single-cell genomics of novel Actinobacteria with the Wood-Ljungdahl pathway discovered in a serpentinizing system.</title>
        <authorList>
            <person name="Merino N."/>
            <person name="Kawai M."/>
            <person name="Boyd E.S."/>
            <person name="Colman D.R."/>
            <person name="McGlynn S.E."/>
            <person name="Nealson K.H."/>
            <person name="Kurokawa K."/>
            <person name="Hongoh Y."/>
        </authorList>
    </citation>
    <scope>NUCLEOTIDE SEQUENCE [LARGE SCALE GENOMIC DNA]</scope>
    <source>
        <strain evidence="1 2">S33</strain>
    </source>
</reference>
<dbReference type="Proteomes" id="UP000591948">
    <property type="component" value="Unassembled WGS sequence"/>
</dbReference>
<name>A0A6V8QCX2_9ACTN</name>
<organism evidence="1 2">
    <name type="scientific">Candidatus Hakubella thermalkaliphila</name>
    <dbReference type="NCBI Taxonomy" id="2754717"/>
    <lineage>
        <taxon>Bacteria</taxon>
        <taxon>Bacillati</taxon>
        <taxon>Actinomycetota</taxon>
        <taxon>Actinomycetota incertae sedis</taxon>
        <taxon>Candidatus Hakubellales</taxon>
        <taxon>Candidatus Hakubellaceae</taxon>
        <taxon>Candidatus Hakubella</taxon>
    </lineage>
</organism>
<gene>
    <name evidence="1" type="ORF">HKBW3S33_00510</name>
</gene>
<keyword evidence="2" id="KW-1185">Reference proteome</keyword>
<sequence>MSINIEIKVVPFGQVRFEIGKPVPFVEESQAFPMQEAVRYHEPQETASRIYEVQYGEKLTDYVVPLSTG</sequence>
<comment type="caution">
    <text evidence="1">The sequence shown here is derived from an EMBL/GenBank/DDBJ whole genome shotgun (WGS) entry which is preliminary data.</text>
</comment>
<accession>A0A6V8QCX2</accession>
<dbReference type="RefSeq" id="WP_176233142.1">
    <property type="nucleotide sequence ID" value="NZ_BLRY01000015.1"/>
</dbReference>